<dbReference type="Proteomes" id="UP000630805">
    <property type="component" value="Unassembled WGS sequence"/>
</dbReference>
<organism evidence="3 4">
    <name type="scientific">Ruegeria haliotis</name>
    <dbReference type="NCBI Taxonomy" id="2747601"/>
    <lineage>
        <taxon>Bacteria</taxon>
        <taxon>Pseudomonadati</taxon>
        <taxon>Pseudomonadota</taxon>
        <taxon>Alphaproteobacteria</taxon>
        <taxon>Rhodobacterales</taxon>
        <taxon>Roseobacteraceae</taxon>
        <taxon>Ruegeria</taxon>
    </lineage>
</organism>
<accession>A0ABX2PXV4</accession>
<evidence type="ECO:0000313" key="3">
    <source>
        <dbReference type="EMBL" id="NVO58475.1"/>
    </source>
</evidence>
<keyword evidence="1" id="KW-0472">Membrane</keyword>
<dbReference type="EMBL" id="JABXWT010000027">
    <property type="protein sequence ID" value="NVO58475.1"/>
    <property type="molecule type" value="Genomic_DNA"/>
</dbReference>
<dbReference type="Pfam" id="PF26604">
    <property type="entry name" value="CBU_0592"/>
    <property type="match status" value="1"/>
</dbReference>
<protein>
    <recommendedName>
        <fullName evidence="2">CBU-0592-like domain-containing protein</fullName>
    </recommendedName>
</protein>
<gene>
    <name evidence="3" type="ORF">HW561_22080</name>
</gene>
<comment type="caution">
    <text evidence="3">The sequence shown here is derived from an EMBL/GenBank/DDBJ whole genome shotgun (WGS) entry which is preliminary data.</text>
</comment>
<evidence type="ECO:0000313" key="4">
    <source>
        <dbReference type="Proteomes" id="UP000630805"/>
    </source>
</evidence>
<keyword evidence="4" id="KW-1185">Reference proteome</keyword>
<sequence length="89" mass="9712">MDFLQEFTIPDGIGLLGSVIIVGAYYLATRNVLPADKIGFNSCNIAGGVLVLISLIHRPNLGALVIEVMFLLIAFLAIWRNLRQRAAKT</sequence>
<keyword evidence="1" id="KW-0812">Transmembrane</keyword>
<keyword evidence="1" id="KW-1133">Transmembrane helix</keyword>
<feature type="transmembrane region" description="Helical" evidence="1">
    <location>
        <begin position="63"/>
        <end position="82"/>
    </location>
</feature>
<name>A0ABX2PXV4_9RHOB</name>
<dbReference type="RefSeq" id="WP_176867516.1">
    <property type="nucleotide sequence ID" value="NZ_JABXWT010000027.1"/>
</dbReference>
<proteinExistence type="predicted"/>
<evidence type="ECO:0000259" key="2">
    <source>
        <dbReference type="Pfam" id="PF26604"/>
    </source>
</evidence>
<dbReference type="InterPro" id="IPR058058">
    <property type="entry name" value="CBU_0592-like"/>
</dbReference>
<feature type="transmembrane region" description="Helical" evidence="1">
    <location>
        <begin position="12"/>
        <end position="28"/>
    </location>
</feature>
<dbReference type="NCBIfam" id="NF047864">
    <property type="entry name" value="CBU_0592_membra"/>
    <property type="match status" value="1"/>
</dbReference>
<feature type="transmembrane region" description="Helical" evidence="1">
    <location>
        <begin position="40"/>
        <end position="57"/>
    </location>
</feature>
<evidence type="ECO:0000256" key="1">
    <source>
        <dbReference type="SAM" id="Phobius"/>
    </source>
</evidence>
<feature type="domain" description="CBU-0592-like" evidence="2">
    <location>
        <begin position="11"/>
        <end position="85"/>
    </location>
</feature>
<reference evidence="3 4" key="1">
    <citation type="submission" date="2020-06" db="EMBL/GenBank/DDBJ databases">
        <authorList>
            <person name="Cao W.R."/>
        </authorList>
    </citation>
    <scope>NUCLEOTIDE SEQUENCE [LARGE SCALE GENOMIC DNA]</scope>
    <source>
        <strain evidence="3 4">B1Z28</strain>
    </source>
</reference>